<dbReference type="InterPro" id="IPR011530">
    <property type="entry name" value="rRNA_adenine_dimethylase"/>
</dbReference>
<sequence length="299" mass="32271">MGANSDGLLSDAGSGQRASDFALNLPPLEISALLRAHGLRPQRDLGQNFLADSSILRRIVQAAELPPEAAVLEVGPGLGSLTRWLAAVARRVVAVELDDHLLPVLEEVLGGLGNVEIVQGDILRLDPATLMHEDGYFVTANIPYYITSALIRHLLEARVKPRRIVLTVQREVAERICAVPGEMSLLALSVQMYGRPRVALRIPAGAFIPPPRVDSAVVRIDLYEAPPYSESLREAIFRVAKAGFSQKRKTLRNALAGGLQISPVESGALLEQAGIDPQRRAETLALEEWAALAQALGLD</sequence>
<dbReference type="EC" id="2.1.1.182" evidence="7"/>
<dbReference type="Pfam" id="PF00398">
    <property type="entry name" value="RrnaAD"/>
    <property type="match status" value="1"/>
</dbReference>
<evidence type="ECO:0000256" key="3">
    <source>
        <dbReference type="ARBA" id="ARBA00022603"/>
    </source>
</evidence>
<comment type="subcellular location">
    <subcellularLocation>
        <location evidence="7">Cytoplasm</location>
    </subcellularLocation>
</comment>
<reference evidence="10" key="1">
    <citation type="journal article" date="2020" name="mSystems">
        <title>Genome- and Community-Level Interaction Insights into Carbon Utilization and Element Cycling Functions of Hydrothermarchaeota in Hydrothermal Sediment.</title>
        <authorList>
            <person name="Zhou Z."/>
            <person name="Liu Y."/>
            <person name="Xu W."/>
            <person name="Pan J."/>
            <person name="Luo Z.H."/>
            <person name="Li M."/>
        </authorList>
    </citation>
    <scope>NUCLEOTIDE SEQUENCE [LARGE SCALE GENOMIC DNA]</scope>
    <source>
        <strain evidence="10">SpSt-573</strain>
    </source>
</reference>
<keyword evidence="5 7" id="KW-0949">S-adenosyl-L-methionine</keyword>
<accession>A0A7C4KFQ4</accession>
<dbReference type="SUPFAM" id="SSF53335">
    <property type="entry name" value="S-adenosyl-L-methionine-dependent methyltransferases"/>
    <property type="match status" value="1"/>
</dbReference>
<organism evidence="10">
    <name type="scientific">Anaerolinea thermolimosa</name>
    <dbReference type="NCBI Taxonomy" id="229919"/>
    <lineage>
        <taxon>Bacteria</taxon>
        <taxon>Bacillati</taxon>
        <taxon>Chloroflexota</taxon>
        <taxon>Anaerolineae</taxon>
        <taxon>Anaerolineales</taxon>
        <taxon>Anaerolineaceae</taxon>
        <taxon>Anaerolinea</taxon>
    </lineage>
</organism>
<dbReference type="PROSITE" id="PS51689">
    <property type="entry name" value="SAM_RNA_A_N6_MT"/>
    <property type="match status" value="1"/>
</dbReference>
<dbReference type="PANTHER" id="PTHR11727">
    <property type="entry name" value="DIMETHYLADENOSINE TRANSFERASE"/>
    <property type="match status" value="1"/>
</dbReference>
<evidence type="ECO:0000313" key="10">
    <source>
        <dbReference type="EMBL" id="HGS20298.1"/>
    </source>
</evidence>
<feature type="binding site" evidence="7 8">
    <location>
        <position position="141"/>
    </location>
    <ligand>
        <name>S-adenosyl-L-methionine</name>
        <dbReference type="ChEBI" id="CHEBI:59789"/>
    </ligand>
</feature>
<name>A0A7C4KFQ4_9CHLR</name>
<keyword evidence="6 7" id="KW-0694">RNA-binding</keyword>
<keyword evidence="1 7" id="KW-0963">Cytoplasm</keyword>
<feature type="binding site" evidence="7 8">
    <location>
        <position position="50"/>
    </location>
    <ligand>
        <name>S-adenosyl-L-methionine</name>
        <dbReference type="ChEBI" id="CHEBI:59789"/>
    </ligand>
</feature>
<dbReference type="Gene3D" id="1.10.8.100">
    <property type="entry name" value="Ribosomal RNA adenine dimethylase-like, domain 2"/>
    <property type="match status" value="1"/>
</dbReference>
<dbReference type="InterPro" id="IPR020598">
    <property type="entry name" value="rRNA_Ade_methylase_Trfase_N"/>
</dbReference>
<feature type="domain" description="Ribosomal RNA adenine methylase transferase N-terminal" evidence="9">
    <location>
        <begin position="55"/>
        <end position="224"/>
    </location>
</feature>
<feature type="binding site" evidence="7 8">
    <location>
        <position position="121"/>
    </location>
    <ligand>
        <name>S-adenosyl-L-methionine</name>
        <dbReference type="ChEBI" id="CHEBI:59789"/>
    </ligand>
</feature>
<evidence type="ECO:0000256" key="1">
    <source>
        <dbReference type="ARBA" id="ARBA00022490"/>
    </source>
</evidence>
<keyword evidence="3 7" id="KW-0489">Methyltransferase</keyword>
<dbReference type="PROSITE" id="PS01131">
    <property type="entry name" value="RRNA_A_DIMETH"/>
    <property type="match status" value="1"/>
</dbReference>
<dbReference type="PANTHER" id="PTHR11727:SF7">
    <property type="entry name" value="DIMETHYLADENOSINE TRANSFERASE-RELATED"/>
    <property type="match status" value="1"/>
</dbReference>
<dbReference type="GO" id="GO:0005829">
    <property type="term" value="C:cytosol"/>
    <property type="evidence" value="ECO:0007669"/>
    <property type="project" value="TreeGrafter"/>
</dbReference>
<feature type="binding site" evidence="7 8">
    <location>
        <position position="48"/>
    </location>
    <ligand>
        <name>S-adenosyl-L-methionine</name>
        <dbReference type="ChEBI" id="CHEBI:59789"/>
    </ligand>
</feature>
<dbReference type="InterPro" id="IPR001737">
    <property type="entry name" value="KsgA/Erm"/>
</dbReference>
<comment type="similarity">
    <text evidence="7">Belongs to the class I-like SAM-binding methyltransferase superfamily. rRNA adenine N(6)-methyltransferase family. RsmA subfamily.</text>
</comment>
<evidence type="ECO:0000256" key="8">
    <source>
        <dbReference type="PROSITE-ProRule" id="PRU01026"/>
    </source>
</evidence>
<dbReference type="EMBL" id="DSYK01000015">
    <property type="protein sequence ID" value="HGS20298.1"/>
    <property type="molecule type" value="Genomic_DNA"/>
</dbReference>
<comment type="function">
    <text evidence="7">Specifically dimethylates two adjacent adenosines (A1518 and A1519) in the loop of a conserved hairpin near the 3'-end of 16S rRNA in the 30S particle. May play a critical role in biogenesis of 30S subunits.</text>
</comment>
<comment type="catalytic activity">
    <reaction evidence="7">
        <text>adenosine(1518)/adenosine(1519) in 16S rRNA + 4 S-adenosyl-L-methionine = N(6)-dimethyladenosine(1518)/N(6)-dimethyladenosine(1519) in 16S rRNA + 4 S-adenosyl-L-homocysteine + 4 H(+)</text>
        <dbReference type="Rhea" id="RHEA:19609"/>
        <dbReference type="Rhea" id="RHEA-COMP:10232"/>
        <dbReference type="Rhea" id="RHEA-COMP:10233"/>
        <dbReference type="ChEBI" id="CHEBI:15378"/>
        <dbReference type="ChEBI" id="CHEBI:57856"/>
        <dbReference type="ChEBI" id="CHEBI:59789"/>
        <dbReference type="ChEBI" id="CHEBI:74411"/>
        <dbReference type="ChEBI" id="CHEBI:74493"/>
        <dbReference type="EC" id="2.1.1.182"/>
    </reaction>
</comment>
<evidence type="ECO:0000256" key="5">
    <source>
        <dbReference type="ARBA" id="ARBA00022691"/>
    </source>
</evidence>
<dbReference type="GO" id="GO:0052908">
    <property type="term" value="F:16S rRNA (adenine(1518)-N(6)/adenine(1519)-N(6))-dimethyltransferase activity"/>
    <property type="evidence" value="ECO:0007669"/>
    <property type="project" value="UniProtKB-EC"/>
</dbReference>
<dbReference type="InterPro" id="IPR020596">
    <property type="entry name" value="rRNA_Ade_Mease_Trfase_CS"/>
</dbReference>
<dbReference type="SMART" id="SM00650">
    <property type="entry name" value="rADc"/>
    <property type="match status" value="1"/>
</dbReference>
<evidence type="ECO:0000256" key="4">
    <source>
        <dbReference type="ARBA" id="ARBA00022679"/>
    </source>
</evidence>
<dbReference type="InterPro" id="IPR029063">
    <property type="entry name" value="SAM-dependent_MTases_sf"/>
</dbReference>
<evidence type="ECO:0000256" key="7">
    <source>
        <dbReference type="HAMAP-Rule" id="MF_00607"/>
    </source>
</evidence>
<gene>
    <name evidence="7 10" type="primary">rsmA</name>
    <name evidence="7" type="synonym">ksgA</name>
    <name evidence="10" type="ORF">ENT37_00325</name>
</gene>
<feature type="binding site" evidence="7 8">
    <location>
        <position position="96"/>
    </location>
    <ligand>
        <name>S-adenosyl-L-methionine</name>
        <dbReference type="ChEBI" id="CHEBI:59789"/>
    </ligand>
</feature>
<dbReference type="AlphaFoldDB" id="A0A7C4KFQ4"/>
<proteinExistence type="inferred from homology"/>
<evidence type="ECO:0000256" key="6">
    <source>
        <dbReference type="ARBA" id="ARBA00022884"/>
    </source>
</evidence>
<comment type="caution">
    <text evidence="10">The sequence shown here is derived from an EMBL/GenBank/DDBJ whole genome shotgun (WGS) entry which is preliminary data.</text>
</comment>
<feature type="binding site" evidence="7 8">
    <location>
        <position position="75"/>
    </location>
    <ligand>
        <name>S-adenosyl-L-methionine</name>
        <dbReference type="ChEBI" id="CHEBI:59789"/>
    </ligand>
</feature>
<keyword evidence="2 7" id="KW-0698">rRNA processing</keyword>
<keyword evidence="4 7" id="KW-0808">Transferase</keyword>
<dbReference type="NCBIfam" id="TIGR00755">
    <property type="entry name" value="ksgA"/>
    <property type="match status" value="1"/>
</dbReference>
<dbReference type="Gene3D" id="3.40.50.150">
    <property type="entry name" value="Vaccinia Virus protein VP39"/>
    <property type="match status" value="1"/>
</dbReference>
<dbReference type="HAMAP" id="MF_00607">
    <property type="entry name" value="16SrRNA_methyltr_A"/>
    <property type="match status" value="1"/>
</dbReference>
<dbReference type="InterPro" id="IPR023165">
    <property type="entry name" value="rRNA_Ade_diMease-like_C"/>
</dbReference>
<dbReference type="GO" id="GO:0003723">
    <property type="term" value="F:RNA binding"/>
    <property type="evidence" value="ECO:0007669"/>
    <property type="project" value="UniProtKB-UniRule"/>
</dbReference>
<evidence type="ECO:0000259" key="9">
    <source>
        <dbReference type="SMART" id="SM00650"/>
    </source>
</evidence>
<protein>
    <recommendedName>
        <fullName evidence="7">Ribosomal RNA small subunit methyltransferase A</fullName>
        <ecNumber evidence="7">2.1.1.182</ecNumber>
    </recommendedName>
    <alternativeName>
        <fullName evidence="7">16S rRNA (adenine(1518)-N(6)/adenine(1519)-N(6))-dimethyltransferase</fullName>
    </alternativeName>
    <alternativeName>
        <fullName evidence="7">16S rRNA dimethyladenosine transferase</fullName>
    </alternativeName>
    <alternativeName>
        <fullName evidence="7">16S rRNA dimethylase</fullName>
    </alternativeName>
    <alternativeName>
        <fullName evidence="7">S-adenosylmethionine-6-N', N'-adenosyl(rRNA) dimethyltransferase</fullName>
    </alternativeName>
</protein>
<evidence type="ECO:0000256" key="2">
    <source>
        <dbReference type="ARBA" id="ARBA00022552"/>
    </source>
</evidence>